<keyword evidence="2" id="KW-0808">Transferase</keyword>
<name>A0AAC9MX66_9PSEU</name>
<evidence type="ECO:0000313" key="3">
    <source>
        <dbReference type="Proteomes" id="UP000095210"/>
    </source>
</evidence>
<reference evidence="3" key="1">
    <citation type="submission" date="2016-03" db="EMBL/GenBank/DDBJ databases">
        <title>Complete genome sequence of the type strain Actinoalloteichus hymeniacidonis DSM 45092.</title>
        <authorList>
            <person name="Schaffert L."/>
            <person name="Albersmeier A."/>
            <person name="Winkler A."/>
            <person name="Kalinowski J."/>
            <person name="Zotchev S."/>
            <person name="Ruckert C."/>
        </authorList>
    </citation>
    <scope>NUCLEOTIDE SEQUENCE [LARGE SCALE GENOMIC DNA]</scope>
    <source>
        <strain evidence="3">HPA177(T) (DSM 45092(T))</strain>
    </source>
</reference>
<dbReference type="AlphaFoldDB" id="A0AAC9MX66"/>
<gene>
    <name evidence="2" type="ORF">TL08_05925</name>
</gene>
<sequence length="277" mass="30488">MTTTSPTGEDTIAAPGLAMSEAEVFADFLSRVNLSGAVVAEIGGAFPIDLLHRQGVAKWYSIDPHRAAETSQDGIREVITARAEEMPLADASVDAVFSCNAFQFLDVAATLVQAHRVLRPGGLLYAHFGPIWSAVDGHQLEYVRYQDRDLTFWDDTLLPPWAHLAYDREELRALLRSGLTEELADLLVAHVHDDDTINRSFFEDYVAAALASGLEWVQLSATDQLDYQIAPPEYDAGLLRTVDPAQLAREVSHRRGVSTQLGVRDVLMVLRKACTAK</sequence>
<protein>
    <submittedName>
        <fullName evidence="2">Methyltransferase family protein</fullName>
    </submittedName>
</protein>
<dbReference type="SUPFAM" id="SSF53335">
    <property type="entry name" value="S-adenosyl-L-methionine-dependent methyltransferases"/>
    <property type="match status" value="1"/>
</dbReference>
<keyword evidence="2" id="KW-0489">Methyltransferase</keyword>
<dbReference type="KEGG" id="ahm:TL08_05925"/>
<feature type="domain" description="Methyltransferase type 11" evidence="1">
    <location>
        <begin position="43"/>
        <end position="125"/>
    </location>
</feature>
<organism evidence="2 3">
    <name type="scientific">Actinoalloteichus hymeniacidonis</name>
    <dbReference type="NCBI Taxonomy" id="340345"/>
    <lineage>
        <taxon>Bacteria</taxon>
        <taxon>Bacillati</taxon>
        <taxon>Actinomycetota</taxon>
        <taxon>Actinomycetes</taxon>
        <taxon>Pseudonocardiales</taxon>
        <taxon>Pseudonocardiaceae</taxon>
        <taxon>Actinoalloteichus</taxon>
    </lineage>
</organism>
<dbReference type="Proteomes" id="UP000095210">
    <property type="component" value="Chromosome"/>
</dbReference>
<evidence type="ECO:0000313" key="2">
    <source>
        <dbReference type="EMBL" id="AOS62010.1"/>
    </source>
</evidence>
<dbReference type="GO" id="GO:0032259">
    <property type="term" value="P:methylation"/>
    <property type="evidence" value="ECO:0007669"/>
    <property type="project" value="UniProtKB-KW"/>
</dbReference>
<accession>A0AAC9MX66</accession>
<keyword evidence="3" id="KW-1185">Reference proteome</keyword>
<dbReference type="CDD" id="cd02440">
    <property type="entry name" value="AdoMet_MTases"/>
    <property type="match status" value="1"/>
</dbReference>
<dbReference type="Pfam" id="PF08241">
    <property type="entry name" value="Methyltransf_11"/>
    <property type="match status" value="1"/>
</dbReference>
<dbReference type="GO" id="GO:0008757">
    <property type="term" value="F:S-adenosylmethionine-dependent methyltransferase activity"/>
    <property type="evidence" value="ECO:0007669"/>
    <property type="project" value="InterPro"/>
</dbReference>
<dbReference type="Gene3D" id="3.40.50.150">
    <property type="entry name" value="Vaccinia Virus protein VP39"/>
    <property type="match status" value="1"/>
</dbReference>
<proteinExistence type="predicted"/>
<dbReference type="InterPro" id="IPR013216">
    <property type="entry name" value="Methyltransf_11"/>
</dbReference>
<dbReference type="EMBL" id="CP014859">
    <property type="protein sequence ID" value="AOS62010.1"/>
    <property type="molecule type" value="Genomic_DNA"/>
</dbReference>
<evidence type="ECO:0000259" key="1">
    <source>
        <dbReference type="Pfam" id="PF08241"/>
    </source>
</evidence>
<dbReference type="InterPro" id="IPR029063">
    <property type="entry name" value="SAM-dependent_MTases_sf"/>
</dbReference>